<evidence type="ECO:0000313" key="1">
    <source>
        <dbReference type="EMBL" id="GAK50222.1"/>
    </source>
</evidence>
<dbReference type="EMBL" id="DF820456">
    <property type="protein sequence ID" value="GAK50222.1"/>
    <property type="molecule type" value="Genomic_DNA"/>
</dbReference>
<evidence type="ECO:0000313" key="2">
    <source>
        <dbReference type="Proteomes" id="UP000030700"/>
    </source>
</evidence>
<proteinExistence type="predicted"/>
<accession>A0A0S6VYW7</accession>
<dbReference type="STRING" id="1499966.U14_01449"/>
<dbReference type="AlphaFoldDB" id="A0A0S6VYW7"/>
<keyword evidence="2" id="KW-1185">Reference proteome</keyword>
<dbReference type="HOGENOM" id="CLU_3402227_0_0_0"/>
<gene>
    <name evidence="1" type="ORF">U14_01449</name>
</gene>
<reference evidence="1" key="1">
    <citation type="journal article" date="2015" name="PeerJ">
        <title>First genomic representation of candidate bacterial phylum KSB3 points to enhanced environmental sensing as a trigger of wastewater bulking.</title>
        <authorList>
            <person name="Sekiguchi Y."/>
            <person name="Ohashi A."/>
            <person name="Parks D.H."/>
            <person name="Yamauchi T."/>
            <person name="Tyson G.W."/>
            <person name="Hugenholtz P."/>
        </authorList>
    </citation>
    <scope>NUCLEOTIDE SEQUENCE [LARGE SCALE GENOMIC DNA]</scope>
</reference>
<organism evidence="1">
    <name type="scientific">Candidatus Moduliflexus flocculans</name>
    <dbReference type="NCBI Taxonomy" id="1499966"/>
    <lineage>
        <taxon>Bacteria</taxon>
        <taxon>Candidatus Moduliflexota</taxon>
        <taxon>Candidatus Moduliflexia</taxon>
        <taxon>Candidatus Moduliflexales</taxon>
        <taxon>Candidatus Moduliflexaceae</taxon>
    </lineage>
</organism>
<protein>
    <submittedName>
        <fullName evidence="1">Uncharacterized protein</fullName>
    </submittedName>
</protein>
<sequence>MAVMEEFEIYEILTGDAHFTHVGMGFVLLP</sequence>
<name>A0A0S6VYW7_9BACT</name>
<dbReference type="Proteomes" id="UP000030700">
    <property type="component" value="Unassembled WGS sequence"/>
</dbReference>